<dbReference type="Proteomes" id="UP001597108">
    <property type="component" value="Unassembled WGS sequence"/>
</dbReference>
<feature type="repeat" description="NHL" evidence="2">
    <location>
        <begin position="42"/>
        <end position="72"/>
    </location>
</feature>
<evidence type="ECO:0000313" key="5">
    <source>
        <dbReference type="Proteomes" id="UP001597108"/>
    </source>
</evidence>
<evidence type="ECO:0000256" key="3">
    <source>
        <dbReference type="SAM" id="SignalP"/>
    </source>
</evidence>
<feature type="chain" id="PRO_5045497318" description="SMP-30/Gluconolactonase/LRE-like region domain-containing protein" evidence="3">
    <location>
        <begin position="25"/>
        <end position="292"/>
    </location>
</feature>
<dbReference type="EMBL" id="JBHTJT010000023">
    <property type="protein sequence ID" value="MFD0980583.1"/>
    <property type="molecule type" value="Genomic_DNA"/>
</dbReference>
<dbReference type="RefSeq" id="WP_386075070.1">
    <property type="nucleotide sequence ID" value="NZ_JBHTJT010000023.1"/>
</dbReference>
<evidence type="ECO:0008006" key="6">
    <source>
        <dbReference type="Google" id="ProtNLM"/>
    </source>
</evidence>
<evidence type="ECO:0000256" key="2">
    <source>
        <dbReference type="PROSITE-ProRule" id="PRU00504"/>
    </source>
</evidence>
<keyword evidence="1" id="KW-0677">Repeat</keyword>
<keyword evidence="5" id="KW-1185">Reference proteome</keyword>
<dbReference type="Pfam" id="PF16819">
    <property type="entry name" value="DUF5074"/>
    <property type="match status" value="1"/>
</dbReference>
<evidence type="ECO:0000313" key="4">
    <source>
        <dbReference type="EMBL" id="MFD0980583.1"/>
    </source>
</evidence>
<dbReference type="InterPro" id="IPR031815">
    <property type="entry name" value="DUF5074"/>
</dbReference>
<dbReference type="InterPro" id="IPR050952">
    <property type="entry name" value="TRIM-NHL_E3_ligases"/>
</dbReference>
<feature type="signal peptide" evidence="3">
    <location>
        <begin position="1"/>
        <end position="24"/>
    </location>
</feature>
<dbReference type="InterPro" id="IPR011042">
    <property type="entry name" value="6-blade_b-propeller_TolB-like"/>
</dbReference>
<dbReference type="PANTHER" id="PTHR24104:SF25">
    <property type="entry name" value="PROTEIN LIN-41"/>
    <property type="match status" value="1"/>
</dbReference>
<proteinExistence type="predicted"/>
<evidence type="ECO:0000256" key="1">
    <source>
        <dbReference type="ARBA" id="ARBA00022737"/>
    </source>
</evidence>
<dbReference type="PROSITE" id="PS51125">
    <property type="entry name" value="NHL"/>
    <property type="match status" value="1"/>
</dbReference>
<dbReference type="PANTHER" id="PTHR24104">
    <property type="entry name" value="E3 UBIQUITIN-PROTEIN LIGASE NHLRC1-RELATED"/>
    <property type="match status" value="1"/>
</dbReference>
<gene>
    <name evidence="4" type="ORF">ACFQ2S_13070</name>
</gene>
<protein>
    <recommendedName>
        <fullName evidence="6">SMP-30/Gluconolactonase/LRE-like region domain-containing protein</fullName>
    </recommendedName>
</protein>
<accession>A0ABW3IT95</accession>
<comment type="caution">
    <text evidence="4">The sequence shown here is derived from an EMBL/GenBank/DDBJ whole genome shotgun (WGS) entry which is preliminary data.</text>
</comment>
<organism evidence="4 5">
    <name type="scientific">Tropicimonas aquimaris</name>
    <dbReference type="NCBI Taxonomy" id="914152"/>
    <lineage>
        <taxon>Bacteria</taxon>
        <taxon>Pseudomonadati</taxon>
        <taxon>Pseudomonadota</taxon>
        <taxon>Alphaproteobacteria</taxon>
        <taxon>Rhodobacterales</taxon>
        <taxon>Roseobacteraceae</taxon>
        <taxon>Tropicimonas</taxon>
    </lineage>
</organism>
<dbReference type="InterPro" id="IPR001258">
    <property type="entry name" value="NHL_repeat"/>
</dbReference>
<reference evidence="5" key="1">
    <citation type="journal article" date="2019" name="Int. J. Syst. Evol. Microbiol.">
        <title>The Global Catalogue of Microorganisms (GCM) 10K type strain sequencing project: providing services to taxonomists for standard genome sequencing and annotation.</title>
        <authorList>
            <consortium name="The Broad Institute Genomics Platform"/>
            <consortium name="The Broad Institute Genome Sequencing Center for Infectious Disease"/>
            <person name="Wu L."/>
            <person name="Ma J."/>
        </authorList>
    </citation>
    <scope>NUCLEOTIDE SEQUENCE [LARGE SCALE GENOMIC DNA]</scope>
    <source>
        <strain evidence="5">CCUG 60524</strain>
    </source>
</reference>
<dbReference type="Gene3D" id="2.120.10.30">
    <property type="entry name" value="TolB, C-terminal domain"/>
    <property type="match status" value="1"/>
</dbReference>
<dbReference type="CDD" id="cd05819">
    <property type="entry name" value="NHL"/>
    <property type="match status" value="1"/>
</dbReference>
<dbReference type="SUPFAM" id="SSF101898">
    <property type="entry name" value="NHL repeat"/>
    <property type="match status" value="1"/>
</dbReference>
<keyword evidence="3" id="KW-0732">Signal</keyword>
<name>A0ABW3IT95_9RHOB</name>
<sequence length="292" mass="30610">MTSQSSHLVKGLCLALLAAVPAAAQEAPAPFATFDSASEPVLNDPHDLAFGPDGRLYVADKFGSRIAVFDPETLDLLETFGDGMLPNVHDISFGPDGRAYVAVTGLGAVAIFDLSSGTPESQGLLGAFPRTEGALAHSNGRLYVMASGTGVLMAVEGEEVVAAAGGMPGAHDVEEAPDGSIWVADNFNRRLVRFSTELEQLQVLDAPHYGFVGPRYLAIDDFGQLVVADQDAHRVLLIDPAADLLLGVIGTGTPGLGSNLLDDPEGVAVRGSTYYFADSDNNRIVKYVVVLN</sequence>